<dbReference type="SUPFAM" id="SSF51556">
    <property type="entry name" value="Metallo-dependent hydrolases"/>
    <property type="match status" value="1"/>
</dbReference>
<dbReference type="AlphaFoldDB" id="A0A1F5EKW1"/>
<dbReference type="Gene3D" id="3.20.20.140">
    <property type="entry name" value="Metal-dependent hydrolases"/>
    <property type="match status" value="1"/>
</dbReference>
<comment type="caution">
    <text evidence="2">The sequence shown here is derived from an EMBL/GenBank/DDBJ whole genome shotgun (WGS) entry which is preliminary data.</text>
</comment>
<dbReference type="InterPro" id="IPR018228">
    <property type="entry name" value="DNase_TatD-rel_CS"/>
</dbReference>
<dbReference type="EMBL" id="MEZV01000002">
    <property type="protein sequence ID" value="OGD67950.1"/>
    <property type="molecule type" value="Genomic_DNA"/>
</dbReference>
<dbReference type="InterPro" id="IPR032466">
    <property type="entry name" value="Metal_Hydrolase"/>
</dbReference>
<sequence length="87" mass="9660">MFIDTHAHLNFKAFKDDYKGVIKRAFDANVKRIINVGSNYKLLDSQLNRLTAYGLQLDAVLAIYGVASPISTQNPKTQAIVSSNKMS</sequence>
<protein>
    <recommendedName>
        <fullName evidence="4">Hydrolase TatD</fullName>
    </recommendedName>
</protein>
<evidence type="ECO:0000256" key="1">
    <source>
        <dbReference type="ARBA" id="ARBA00022801"/>
    </source>
</evidence>
<dbReference type="Proteomes" id="UP000176451">
    <property type="component" value="Unassembled WGS sequence"/>
</dbReference>
<dbReference type="InterPro" id="IPR001130">
    <property type="entry name" value="TatD-like"/>
</dbReference>
<evidence type="ECO:0000313" key="2">
    <source>
        <dbReference type="EMBL" id="OGD67950.1"/>
    </source>
</evidence>
<dbReference type="Pfam" id="PF01026">
    <property type="entry name" value="TatD_DNase"/>
    <property type="match status" value="1"/>
</dbReference>
<evidence type="ECO:0008006" key="4">
    <source>
        <dbReference type="Google" id="ProtNLM"/>
    </source>
</evidence>
<gene>
    <name evidence="2" type="ORF">A3F08_02365</name>
</gene>
<reference evidence="2 3" key="1">
    <citation type="journal article" date="2016" name="Nat. Commun.">
        <title>Thousands of microbial genomes shed light on interconnected biogeochemical processes in an aquifer system.</title>
        <authorList>
            <person name="Anantharaman K."/>
            <person name="Brown C.T."/>
            <person name="Hug L.A."/>
            <person name="Sharon I."/>
            <person name="Castelle C.J."/>
            <person name="Probst A.J."/>
            <person name="Thomas B.C."/>
            <person name="Singh A."/>
            <person name="Wilkins M.J."/>
            <person name="Karaoz U."/>
            <person name="Brodie E.L."/>
            <person name="Williams K.H."/>
            <person name="Hubbard S.S."/>
            <person name="Banfield J.F."/>
        </authorList>
    </citation>
    <scope>NUCLEOTIDE SEQUENCE [LARGE SCALE GENOMIC DNA]</scope>
</reference>
<name>A0A1F5EKW1_9BACT</name>
<accession>A0A1F5EKW1</accession>
<keyword evidence="1" id="KW-0378">Hydrolase</keyword>
<dbReference type="GO" id="GO:0016788">
    <property type="term" value="F:hydrolase activity, acting on ester bonds"/>
    <property type="evidence" value="ECO:0007669"/>
    <property type="project" value="InterPro"/>
</dbReference>
<organism evidence="2 3">
    <name type="scientific">Candidatus Berkelbacteria bacterium RIFCSPHIGHO2_12_FULL_36_9</name>
    <dbReference type="NCBI Taxonomy" id="1797469"/>
    <lineage>
        <taxon>Bacteria</taxon>
        <taxon>Candidatus Berkelbacteria</taxon>
    </lineage>
</organism>
<dbReference type="PROSITE" id="PS01137">
    <property type="entry name" value="TATD_1"/>
    <property type="match status" value="1"/>
</dbReference>
<proteinExistence type="predicted"/>
<dbReference type="STRING" id="1797469.A3F08_02365"/>
<evidence type="ECO:0000313" key="3">
    <source>
        <dbReference type="Proteomes" id="UP000176451"/>
    </source>
</evidence>